<dbReference type="AlphaFoldDB" id="A0A5J4VHE7"/>
<sequence>MNWLCKSCKILSVFLALAGRPVTNIGAAAAPGWSRSSKVKSGPRSVPRGVQWPLQLRVKRSLVAQPVAALMLQRSATVSRGRSKIEQFRARLVGQQLLAESATVYEEQIGLASVEKVYPSRSISRGSRGNGPSGNVSQQRRKNEAPNGDIHTLSPLVEMSTCFNTIFGQWFLTDKCRLMCHQRTWKLMKLKSPVASIAALPKLVLAHLLSQKKGDQSIAEKYTAGSTQYRTISSQNDHKKWYSFFQTRLQSIYLAYISNKTLREINLHQYKDYYLSAD</sequence>
<accession>A0A5J4VHE7</accession>
<gene>
    <name evidence="3" type="ORF">EZS28_022449</name>
</gene>
<evidence type="ECO:0008006" key="5">
    <source>
        <dbReference type="Google" id="ProtNLM"/>
    </source>
</evidence>
<evidence type="ECO:0000256" key="1">
    <source>
        <dbReference type="SAM" id="MobiDB-lite"/>
    </source>
</evidence>
<reference evidence="3 4" key="1">
    <citation type="submission" date="2019-03" db="EMBL/GenBank/DDBJ databases">
        <title>Single cell metagenomics reveals metabolic interactions within the superorganism composed of flagellate Streblomastix strix and complex community of Bacteroidetes bacteria on its surface.</title>
        <authorList>
            <person name="Treitli S.C."/>
            <person name="Kolisko M."/>
            <person name="Husnik F."/>
            <person name="Keeling P."/>
            <person name="Hampl V."/>
        </authorList>
    </citation>
    <scope>NUCLEOTIDE SEQUENCE [LARGE SCALE GENOMIC DNA]</scope>
    <source>
        <strain evidence="3">ST1C</strain>
    </source>
</reference>
<keyword evidence="2" id="KW-0732">Signal</keyword>
<organism evidence="3 4">
    <name type="scientific">Streblomastix strix</name>
    <dbReference type="NCBI Taxonomy" id="222440"/>
    <lineage>
        <taxon>Eukaryota</taxon>
        <taxon>Metamonada</taxon>
        <taxon>Preaxostyla</taxon>
        <taxon>Oxymonadida</taxon>
        <taxon>Streblomastigidae</taxon>
        <taxon>Streblomastix</taxon>
    </lineage>
</organism>
<name>A0A5J4VHE7_9EUKA</name>
<evidence type="ECO:0000313" key="3">
    <source>
        <dbReference type="EMBL" id="KAA6382027.1"/>
    </source>
</evidence>
<feature type="signal peptide" evidence="2">
    <location>
        <begin position="1"/>
        <end position="18"/>
    </location>
</feature>
<dbReference type="Proteomes" id="UP000324800">
    <property type="component" value="Unassembled WGS sequence"/>
</dbReference>
<proteinExistence type="predicted"/>
<feature type="region of interest" description="Disordered" evidence="1">
    <location>
        <begin position="122"/>
        <end position="150"/>
    </location>
</feature>
<comment type="caution">
    <text evidence="3">The sequence shown here is derived from an EMBL/GenBank/DDBJ whole genome shotgun (WGS) entry which is preliminary data.</text>
</comment>
<evidence type="ECO:0000256" key="2">
    <source>
        <dbReference type="SAM" id="SignalP"/>
    </source>
</evidence>
<dbReference type="EMBL" id="SNRW01007001">
    <property type="protein sequence ID" value="KAA6382027.1"/>
    <property type="molecule type" value="Genomic_DNA"/>
</dbReference>
<evidence type="ECO:0000313" key="4">
    <source>
        <dbReference type="Proteomes" id="UP000324800"/>
    </source>
</evidence>
<protein>
    <recommendedName>
        <fullName evidence="5">PH domain-containing protein</fullName>
    </recommendedName>
</protein>
<feature type="chain" id="PRO_5023936692" description="PH domain-containing protein" evidence="2">
    <location>
        <begin position="19"/>
        <end position="278"/>
    </location>
</feature>